<proteinExistence type="predicted"/>
<evidence type="ECO:0000313" key="2">
    <source>
        <dbReference type="EMBL" id="WXK77011.1"/>
    </source>
</evidence>
<dbReference type="InterPro" id="IPR036691">
    <property type="entry name" value="Endo/exonu/phosph_ase_sf"/>
</dbReference>
<accession>A0ABZ2QNP2</accession>
<keyword evidence="3" id="KW-1185">Reference proteome</keyword>
<evidence type="ECO:0000313" key="3">
    <source>
        <dbReference type="Proteomes" id="UP001626628"/>
    </source>
</evidence>
<keyword evidence="2" id="KW-0255">Endonuclease</keyword>
<dbReference type="Pfam" id="PF03372">
    <property type="entry name" value="Exo_endo_phos"/>
    <property type="match status" value="1"/>
</dbReference>
<dbReference type="EMBL" id="CP147982">
    <property type="protein sequence ID" value="WXK77011.1"/>
    <property type="molecule type" value="Genomic_DNA"/>
</dbReference>
<reference evidence="2 3" key="1">
    <citation type="submission" date="2024-03" db="EMBL/GenBank/DDBJ databases">
        <title>The complete genome of Streptomyces sirii sp.nov.</title>
        <authorList>
            <person name="Zakalyukina Y.V."/>
            <person name="Belik A.R."/>
            <person name="Biryukov M.V."/>
            <person name="Baturina O.A."/>
            <person name="Kabilov M.R."/>
        </authorList>
    </citation>
    <scope>NUCLEOTIDE SEQUENCE [LARGE SCALE GENOMIC DNA]</scope>
    <source>
        <strain evidence="2 3">BP-8</strain>
    </source>
</reference>
<dbReference type="SUPFAM" id="SSF56219">
    <property type="entry name" value="DNase I-like"/>
    <property type="match status" value="1"/>
</dbReference>
<keyword evidence="2" id="KW-0378">Hydrolase</keyword>
<gene>
    <name evidence="2" type="ORF">WAB15_13945</name>
</gene>
<name>A0ABZ2QNP2_9ACTN</name>
<sequence length="298" mass="33223">MLSWNFERNGADDSERRLRAHELLVSLNPHLILRQEMWGADARGREIMYELEDVLGLRGWLGPRSSTGVFADPALFQPLREWPDVGPMWVQPPTALTFRFVPAGFDAMPMAVVSYHLNYASSTNRQAEAEWLTTWADKRWTTPQGKVARVPALLAGDNNSYPSPDDEDVPLPELRAIADEPHRVHRSVTDDTGQRVMDTRPDQVLRLAGLEDVAWHCTTARGGGDKALARTVNACETHGPDSRIDRIYATTDLLHAVVGVDVIEVPEDVSDHHIVRLRLDAESLADILNRQSGMSPAA</sequence>
<protein>
    <submittedName>
        <fullName evidence="2">Endonuclease/exonuclease/phosphatase family protein</fullName>
    </submittedName>
</protein>
<organism evidence="2 3">
    <name type="scientific">Streptomyces sirii</name>
    <dbReference type="NCBI Taxonomy" id="3127701"/>
    <lineage>
        <taxon>Bacteria</taxon>
        <taxon>Bacillati</taxon>
        <taxon>Actinomycetota</taxon>
        <taxon>Actinomycetes</taxon>
        <taxon>Kitasatosporales</taxon>
        <taxon>Streptomycetaceae</taxon>
        <taxon>Streptomyces</taxon>
    </lineage>
</organism>
<dbReference type="InterPro" id="IPR005135">
    <property type="entry name" value="Endo/exonuclease/phosphatase"/>
</dbReference>
<keyword evidence="2" id="KW-0540">Nuclease</keyword>
<dbReference type="Proteomes" id="UP001626628">
    <property type="component" value="Chromosome"/>
</dbReference>
<feature type="domain" description="Endonuclease/exonuclease/phosphatase" evidence="1">
    <location>
        <begin position="2"/>
        <end position="272"/>
    </location>
</feature>
<dbReference type="Gene3D" id="3.60.10.10">
    <property type="entry name" value="Endonuclease/exonuclease/phosphatase"/>
    <property type="match status" value="1"/>
</dbReference>
<evidence type="ECO:0000259" key="1">
    <source>
        <dbReference type="Pfam" id="PF03372"/>
    </source>
</evidence>
<dbReference type="GO" id="GO:0004519">
    <property type="term" value="F:endonuclease activity"/>
    <property type="evidence" value="ECO:0007669"/>
    <property type="project" value="UniProtKB-KW"/>
</dbReference>
<dbReference type="RefSeq" id="WP_407286436.1">
    <property type="nucleotide sequence ID" value="NZ_CP147982.1"/>
</dbReference>